<keyword evidence="5" id="KW-0966">Cell projection</keyword>
<feature type="compositionally biased region" description="Polar residues" evidence="6">
    <location>
        <begin position="764"/>
        <end position="780"/>
    </location>
</feature>
<feature type="compositionally biased region" description="Polar residues" evidence="6">
    <location>
        <begin position="667"/>
        <end position="679"/>
    </location>
</feature>
<dbReference type="InterPro" id="IPR016024">
    <property type="entry name" value="ARM-type_fold"/>
</dbReference>
<protein>
    <recommendedName>
        <fullName evidence="3">LisH domain-containing protein ARMC9</fullName>
    </recommendedName>
</protein>
<dbReference type="AlphaFoldDB" id="A0A6J1SB64"/>
<dbReference type="SUPFAM" id="SSF48371">
    <property type="entry name" value="ARM repeat"/>
    <property type="match status" value="1"/>
</dbReference>
<dbReference type="InterPro" id="IPR048959">
    <property type="entry name" value="ARMC9_ARM_dom"/>
</dbReference>
<feature type="domain" description="LisH" evidence="7">
    <location>
        <begin position="406"/>
        <end position="523"/>
    </location>
</feature>
<reference evidence="9" key="1">
    <citation type="submission" date="2025-08" db="UniProtKB">
        <authorList>
            <consortium name="RefSeq"/>
        </authorList>
    </citation>
    <scope>IDENTIFICATION</scope>
    <source>
        <tissue evidence="9">Whole organism</tissue>
    </source>
</reference>
<evidence type="ECO:0000259" key="7">
    <source>
        <dbReference type="Pfam" id="PF21050"/>
    </source>
</evidence>
<dbReference type="InterPro" id="IPR011989">
    <property type="entry name" value="ARM-like"/>
</dbReference>
<gene>
    <name evidence="9" type="primary">LOC113204826</name>
</gene>
<evidence type="ECO:0000256" key="2">
    <source>
        <dbReference type="ARBA" id="ARBA00004120"/>
    </source>
</evidence>
<dbReference type="Gene3D" id="1.25.10.10">
    <property type="entry name" value="Leucine-rich Repeat Variant"/>
    <property type="match status" value="1"/>
</dbReference>
<sequence>MTKMVRSCSDSYYFQLVFEYLIHMNLSETATTFKRECGLKRYNLKFNEELCSSSAPTFNVPKIVLYLPTTLHADEYSSPESVSKQSSNCNCFSHEDTHDIILIKPHKWEEKIGKSTNTQKESQQKLSKIENSDFMGSYDNLSFFVKRHNENALLSSQPKQNIFLRSESITAKSDPNKEHNLNYTQLKTKFSKLHSDYHNLIGVASELTAALEMSARGQQIDLRQTLNNCVQIYPELFLYDINAKDISKKDIKGRFSVRSTNCEWRLHIPLIKRHLQEGNVKTRLLLLQALRWAITKSSSQKRECIMSQYVWWDLLNLKKGSLLKSLLAPLGVVTPHPLQQSVARLLNTVASVQSGRNYLAQNSQTVNVTAAVLQQLDGISSDSTTQNMLLAALQKLSLRRNQRVAMIQAGMVEWLFQQFSNHDEESLYSVEYGTALLMNLCLHQSARELCIPMAQNVLTVLIRLLSTPVTQALAYINGTLYSLITHPKLNDAALAIGLQEALEYNIKKQTNAEIRKQMQHILEFHKSLPRCSNFSTASFTISEGEMIDEDDEDLELLGDELDESDPVRNINGELSGENLLEACYTLPENNGETTQSESEPSEGSTSLMFGPSTPQHLRQNILHRITEQVGNDMNTEITEVHNVSIKNNWHCRKLRTGNQQKNHEMPNQHSLSGSDTSDAPQEYEGEIMSSKEVLWNDKKITEPTFNLTNELLNLPSDVSKITVPEISIHLVDSKENSINTSDVDEDSEDVQVASTGLHKEQSGDEFSSNTLKGGTASAFTSRPKIPRTPPQS</sequence>
<dbReference type="PANTHER" id="PTHR14881">
    <property type="entry name" value="LISH DOMAIN-CONTAINING PROTEIN ARMC9"/>
    <property type="match status" value="1"/>
</dbReference>
<keyword evidence="4" id="KW-0970">Cilium biogenesis/degradation</keyword>
<accession>A0A6J1SB64</accession>
<evidence type="ECO:0000313" key="9">
    <source>
        <dbReference type="RefSeq" id="XP_026275941.1"/>
    </source>
</evidence>
<dbReference type="PANTHER" id="PTHR14881:SF4">
    <property type="entry name" value="LISH DOMAIN-CONTAINING PROTEIN ARMC9"/>
    <property type="match status" value="1"/>
</dbReference>
<feature type="region of interest" description="Disordered" evidence="6">
    <location>
        <begin position="738"/>
        <end position="792"/>
    </location>
</feature>
<feature type="region of interest" description="Disordered" evidence="6">
    <location>
        <begin position="588"/>
        <end position="614"/>
    </location>
</feature>
<dbReference type="InterPro" id="IPR006594">
    <property type="entry name" value="LisH"/>
</dbReference>
<feature type="region of interest" description="Disordered" evidence="6">
    <location>
        <begin position="659"/>
        <end position="681"/>
    </location>
</feature>
<proteinExistence type="predicted"/>
<dbReference type="InterPro" id="IPR040369">
    <property type="entry name" value="ARMC9"/>
</dbReference>
<dbReference type="RefSeq" id="XP_026275941.1">
    <property type="nucleotide sequence ID" value="XM_026420156.2"/>
</dbReference>
<dbReference type="Pfam" id="PF21050">
    <property type="entry name" value="ARMC9_ARM"/>
    <property type="match status" value="1"/>
</dbReference>
<dbReference type="SMART" id="SM00667">
    <property type="entry name" value="LisH"/>
    <property type="match status" value="1"/>
</dbReference>
<comment type="subcellular location">
    <subcellularLocation>
        <location evidence="2">Cytoplasm</location>
        <location evidence="2">Cytoskeleton</location>
        <location evidence="2">Cilium basal body</location>
    </subcellularLocation>
    <subcellularLocation>
        <location evidence="1">Cytoplasm</location>
        <location evidence="1">Cytoskeleton</location>
        <location evidence="1">Microtubule organizing center</location>
        <location evidence="1">Centrosome</location>
        <location evidence="1">Centriole</location>
    </subcellularLocation>
</comment>
<evidence type="ECO:0000313" key="8">
    <source>
        <dbReference type="Proteomes" id="UP000504606"/>
    </source>
</evidence>
<dbReference type="Proteomes" id="UP000504606">
    <property type="component" value="Unplaced"/>
</dbReference>
<organism evidence="8 9">
    <name type="scientific">Frankliniella occidentalis</name>
    <name type="common">Western flower thrips</name>
    <name type="synonym">Euthrips occidentalis</name>
    <dbReference type="NCBI Taxonomy" id="133901"/>
    <lineage>
        <taxon>Eukaryota</taxon>
        <taxon>Metazoa</taxon>
        <taxon>Ecdysozoa</taxon>
        <taxon>Arthropoda</taxon>
        <taxon>Hexapoda</taxon>
        <taxon>Insecta</taxon>
        <taxon>Pterygota</taxon>
        <taxon>Neoptera</taxon>
        <taxon>Paraneoptera</taxon>
        <taxon>Thysanoptera</taxon>
        <taxon>Terebrantia</taxon>
        <taxon>Thripoidea</taxon>
        <taxon>Thripidae</taxon>
        <taxon>Frankliniella</taxon>
    </lineage>
</organism>
<dbReference type="PROSITE" id="PS50896">
    <property type="entry name" value="LISH"/>
    <property type="match status" value="1"/>
</dbReference>
<keyword evidence="8" id="KW-1185">Reference proteome</keyword>
<dbReference type="OrthoDB" id="538223at2759"/>
<dbReference type="KEGG" id="foc:113204826"/>
<dbReference type="GO" id="GO:0060271">
    <property type="term" value="P:cilium assembly"/>
    <property type="evidence" value="ECO:0007669"/>
    <property type="project" value="InterPro"/>
</dbReference>
<evidence type="ECO:0000256" key="4">
    <source>
        <dbReference type="ARBA" id="ARBA00022794"/>
    </source>
</evidence>
<evidence type="ECO:0000256" key="5">
    <source>
        <dbReference type="ARBA" id="ARBA00023273"/>
    </source>
</evidence>
<evidence type="ECO:0000256" key="6">
    <source>
        <dbReference type="SAM" id="MobiDB-lite"/>
    </source>
</evidence>
<name>A0A6J1SB64_FRAOC</name>
<dbReference type="GO" id="GO:0036064">
    <property type="term" value="C:ciliary basal body"/>
    <property type="evidence" value="ECO:0007669"/>
    <property type="project" value="InterPro"/>
</dbReference>
<evidence type="ECO:0000256" key="3">
    <source>
        <dbReference type="ARBA" id="ARBA00021146"/>
    </source>
</evidence>
<evidence type="ECO:0000256" key="1">
    <source>
        <dbReference type="ARBA" id="ARBA00004114"/>
    </source>
</evidence>
<dbReference type="GO" id="GO:0097542">
    <property type="term" value="C:ciliary tip"/>
    <property type="evidence" value="ECO:0007669"/>
    <property type="project" value="TreeGrafter"/>
</dbReference>
<dbReference type="GO" id="GO:0005814">
    <property type="term" value="C:centriole"/>
    <property type="evidence" value="ECO:0007669"/>
    <property type="project" value="UniProtKB-SubCell"/>
</dbReference>
<dbReference type="GeneID" id="113204826"/>